<dbReference type="KEGG" id="ptv:AA957_11625"/>
<evidence type="ECO:0000313" key="6">
    <source>
        <dbReference type="EMBL" id="AKS06734.1"/>
    </source>
</evidence>
<dbReference type="EMBL" id="CP011507">
    <property type="protein sequence ID" value="AKS06734.1"/>
    <property type="molecule type" value="Genomic_DNA"/>
</dbReference>
<dbReference type="Pfam" id="PF03466">
    <property type="entry name" value="LysR_substrate"/>
    <property type="match status" value="1"/>
</dbReference>
<dbReference type="GO" id="GO:0003700">
    <property type="term" value="F:DNA-binding transcription factor activity"/>
    <property type="evidence" value="ECO:0007669"/>
    <property type="project" value="InterPro"/>
</dbReference>
<dbReference type="PANTHER" id="PTHR30419:SF30">
    <property type="entry name" value="LYSR FAMILY TRANSCRIPTIONAL REGULATOR"/>
    <property type="match status" value="1"/>
</dbReference>
<dbReference type="InterPro" id="IPR000847">
    <property type="entry name" value="LysR_HTH_N"/>
</dbReference>
<keyword evidence="4" id="KW-0804">Transcription</keyword>
<sequence length="296" mass="33405">MSVQWDLEQMRLFVSVAEQRSFSAVAREQRKAQSAVSNAIAMLEADLGVSLFERSSGRQPRLTEAGSVLLEEAREVLRQCERLNGRALSLTRGEEACLRLAQDEAMLFQPVLDSLEALAGRYPLLEVQLSSAAQGDVARKLVERKADLGLLFYHDQIPEALERRVVGSVEMVTVCGVNHPLAKEKYVDCQRLAQFRQLLMSTQTSVYPGSEAASPLVWRADSFYVLAEWLMSGLGWAWLPRHIVQYPTYQQQMVELDSEWTPPALVVELVWRRDEHLGPAARFLAKRFAECLQAID</sequence>
<dbReference type="InterPro" id="IPR036390">
    <property type="entry name" value="WH_DNA-bd_sf"/>
</dbReference>
<dbReference type="SUPFAM" id="SSF53850">
    <property type="entry name" value="Periplasmic binding protein-like II"/>
    <property type="match status" value="1"/>
</dbReference>
<dbReference type="PRINTS" id="PR00039">
    <property type="entry name" value="HTHLYSR"/>
</dbReference>
<proteinExistence type="inferred from homology"/>
<accession>A0A0H5A6S4</accession>
<dbReference type="PANTHER" id="PTHR30419">
    <property type="entry name" value="HTH-TYPE TRANSCRIPTIONAL REGULATOR YBHD"/>
    <property type="match status" value="1"/>
</dbReference>
<name>A0A0H5A6S4_9PSED</name>
<gene>
    <name evidence="6" type="ORF">AA957_11625</name>
</gene>
<dbReference type="SUPFAM" id="SSF46785">
    <property type="entry name" value="Winged helix' DNA-binding domain"/>
    <property type="match status" value="1"/>
</dbReference>
<dbReference type="PATRIC" id="fig|200450.3.peg.2400"/>
<evidence type="ECO:0000313" key="7">
    <source>
        <dbReference type="Proteomes" id="UP000036608"/>
    </source>
</evidence>
<dbReference type="Gene3D" id="3.40.190.290">
    <property type="match status" value="1"/>
</dbReference>
<dbReference type="Gene3D" id="1.10.10.10">
    <property type="entry name" value="Winged helix-like DNA-binding domain superfamily/Winged helix DNA-binding domain"/>
    <property type="match status" value="1"/>
</dbReference>
<dbReference type="RefSeq" id="WP_049710327.1">
    <property type="nucleotide sequence ID" value="NZ_CP011507.1"/>
</dbReference>
<dbReference type="OrthoDB" id="196624at2"/>
<evidence type="ECO:0000256" key="4">
    <source>
        <dbReference type="ARBA" id="ARBA00023163"/>
    </source>
</evidence>
<dbReference type="InterPro" id="IPR005119">
    <property type="entry name" value="LysR_subst-bd"/>
</dbReference>
<dbReference type="GO" id="GO:0005829">
    <property type="term" value="C:cytosol"/>
    <property type="evidence" value="ECO:0007669"/>
    <property type="project" value="TreeGrafter"/>
</dbReference>
<comment type="similarity">
    <text evidence="1">Belongs to the LysR transcriptional regulatory family.</text>
</comment>
<reference evidence="6 7" key="1">
    <citation type="journal article" date="2015" name="Genome Announc.">
        <title>Complete Genome Sequence of the Rhizobacterium Pseudomonas trivialis Strain IHBB745 with Multiple Plant Growth-Promoting Activities and Tolerance to Desiccation and Alkalinity.</title>
        <authorList>
            <person name="Gulati A."/>
            <person name="Swarnkar M.K."/>
            <person name="Vyas P."/>
            <person name="Rahi P."/>
            <person name="Thakur R."/>
            <person name="Thakur N."/>
            <person name="Singh A.K."/>
        </authorList>
    </citation>
    <scope>NUCLEOTIDE SEQUENCE [LARGE SCALE GENOMIC DNA]</scope>
    <source>
        <strain evidence="7">745</strain>
    </source>
</reference>
<feature type="domain" description="HTH lysR-type" evidence="5">
    <location>
        <begin position="5"/>
        <end position="63"/>
    </location>
</feature>
<keyword evidence="2" id="KW-0805">Transcription regulation</keyword>
<dbReference type="PROSITE" id="PS50931">
    <property type="entry name" value="HTH_LYSR"/>
    <property type="match status" value="1"/>
</dbReference>
<dbReference type="AlphaFoldDB" id="A0A0H5A6S4"/>
<organism evidence="6 7">
    <name type="scientific">Pseudomonas trivialis</name>
    <dbReference type="NCBI Taxonomy" id="200450"/>
    <lineage>
        <taxon>Bacteria</taxon>
        <taxon>Pseudomonadati</taxon>
        <taxon>Pseudomonadota</taxon>
        <taxon>Gammaproteobacteria</taxon>
        <taxon>Pseudomonadales</taxon>
        <taxon>Pseudomonadaceae</taxon>
        <taxon>Pseudomonas</taxon>
    </lineage>
</organism>
<dbReference type="InterPro" id="IPR050950">
    <property type="entry name" value="HTH-type_LysR_regulators"/>
</dbReference>
<dbReference type="FunFam" id="1.10.10.10:FF:000001">
    <property type="entry name" value="LysR family transcriptional regulator"/>
    <property type="match status" value="1"/>
</dbReference>
<evidence type="ECO:0000259" key="5">
    <source>
        <dbReference type="PROSITE" id="PS50931"/>
    </source>
</evidence>
<dbReference type="Proteomes" id="UP000036608">
    <property type="component" value="Chromosome"/>
</dbReference>
<dbReference type="GO" id="GO:0003677">
    <property type="term" value="F:DNA binding"/>
    <property type="evidence" value="ECO:0007669"/>
    <property type="project" value="UniProtKB-KW"/>
</dbReference>
<protein>
    <submittedName>
        <fullName evidence="6">LysR family transcriptional regulator</fullName>
    </submittedName>
</protein>
<evidence type="ECO:0000256" key="2">
    <source>
        <dbReference type="ARBA" id="ARBA00023015"/>
    </source>
</evidence>
<dbReference type="InterPro" id="IPR036388">
    <property type="entry name" value="WH-like_DNA-bd_sf"/>
</dbReference>
<reference evidence="7" key="2">
    <citation type="submission" date="2015-05" db="EMBL/GenBank/DDBJ databases">
        <authorList>
            <person name="Swarnkar M.K."/>
            <person name="Vyas P."/>
            <person name="Rahi P."/>
            <person name="Thakur R."/>
            <person name="Thakur N."/>
            <person name="Singh A.K."/>
            <person name="Gulati A."/>
        </authorList>
    </citation>
    <scope>NUCLEOTIDE SEQUENCE [LARGE SCALE GENOMIC DNA]</scope>
    <source>
        <strain evidence="7">745</strain>
    </source>
</reference>
<evidence type="ECO:0000256" key="1">
    <source>
        <dbReference type="ARBA" id="ARBA00009437"/>
    </source>
</evidence>
<evidence type="ECO:0000256" key="3">
    <source>
        <dbReference type="ARBA" id="ARBA00023125"/>
    </source>
</evidence>
<keyword evidence="3" id="KW-0238">DNA-binding</keyword>
<dbReference type="CDD" id="cd05466">
    <property type="entry name" value="PBP2_LTTR_substrate"/>
    <property type="match status" value="1"/>
</dbReference>
<dbReference type="Pfam" id="PF00126">
    <property type="entry name" value="HTH_1"/>
    <property type="match status" value="1"/>
</dbReference>